<feature type="transmembrane region" description="Helical" evidence="1">
    <location>
        <begin position="110"/>
        <end position="131"/>
    </location>
</feature>
<comment type="caution">
    <text evidence="2">The sequence shown here is derived from an EMBL/GenBank/DDBJ whole genome shotgun (WGS) entry which is preliminary data.</text>
</comment>
<feature type="transmembrane region" description="Helical" evidence="1">
    <location>
        <begin position="7"/>
        <end position="26"/>
    </location>
</feature>
<evidence type="ECO:0000256" key="1">
    <source>
        <dbReference type="SAM" id="Phobius"/>
    </source>
</evidence>
<evidence type="ECO:0000313" key="2">
    <source>
        <dbReference type="EMBL" id="RZQ62102.1"/>
    </source>
</evidence>
<dbReference type="AlphaFoldDB" id="A0A4Q7J5W3"/>
<reference evidence="2 3" key="1">
    <citation type="submission" date="2019-02" db="EMBL/GenBank/DDBJ databases">
        <title>Draft genome sequence of Amycolatopsis sp. 8-3EHSu isolated from roots of Suaeda maritima.</title>
        <authorList>
            <person name="Duangmal K."/>
            <person name="Chantavorakit T."/>
        </authorList>
    </citation>
    <scope>NUCLEOTIDE SEQUENCE [LARGE SCALE GENOMIC DNA]</scope>
    <source>
        <strain evidence="2 3">8-3EHSu</strain>
    </source>
</reference>
<keyword evidence="1" id="KW-0812">Transmembrane</keyword>
<gene>
    <name evidence="2" type="ORF">EWH70_21200</name>
</gene>
<keyword evidence="1" id="KW-1133">Transmembrane helix</keyword>
<feature type="transmembrane region" description="Helical" evidence="1">
    <location>
        <begin position="183"/>
        <end position="204"/>
    </location>
</feature>
<dbReference type="Pfam" id="PF06197">
    <property type="entry name" value="DUF998"/>
    <property type="match status" value="1"/>
</dbReference>
<keyword evidence="3" id="KW-1185">Reference proteome</keyword>
<evidence type="ECO:0000313" key="3">
    <source>
        <dbReference type="Proteomes" id="UP000292003"/>
    </source>
</evidence>
<protein>
    <submittedName>
        <fullName evidence="2">DUF998 domain-containing protein</fullName>
    </submittedName>
</protein>
<proteinExistence type="predicted"/>
<name>A0A4Q7J5W3_9PSEU</name>
<accession>A0A4Q7J5W3</accession>
<feature type="transmembrane region" description="Helical" evidence="1">
    <location>
        <begin position="151"/>
        <end position="171"/>
    </location>
</feature>
<dbReference type="InterPro" id="IPR009339">
    <property type="entry name" value="DUF998"/>
</dbReference>
<dbReference type="OrthoDB" id="3619329at2"/>
<feature type="transmembrane region" description="Helical" evidence="1">
    <location>
        <begin position="79"/>
        <end position="98"/>
    </location>
</feature>
<dbReference type="Proteomes" id="UP000292003">
    <property type="component" value="Unassembled WGS sequence"/>
</dbReference>
<sequence length="209" mass="22020">MLPGRLAIGGIAVAVVLSVFLHIQLGDRVDPLLRTLSEYVYAGTRSAAPLFSVMCLALALGSAALLVGIVRTRGRGDTAAIVLLALWCTGLLACAIFPCDPPGPARTFIGQVHNVAAVLAFVSLPAAAWLLAHRGGPACPWGARRRLLRRLTAASVAGLAVVLGSFAWIVFASPEPPEITLGLFERLLFTVDLGLLLVLTRPLLRTRVS</sequence>
<dbReference type="EMBL" id="SFCC01000010">
    <property type="protein sequence ID" value="RZQ62102.1"/>
    <property type="molecule type" value="Genomic_DNA"/>
</dbReference>
<feature type="transmembrane region" description="Helical" evidence="1">
    <location>
        <begin position="46"/>
        <end position="67"/>
    </location>
</feature>
<keyword evidence="1" id="KW-0472">Membrane</keyword>
<organism evidence="2 3">
    <name type="scientific">Amycolatopsis suaedae</name>
    <dbReference type="NCBI Taxonomy" id="2510978"/>
    <lineage>
        <taxon>Bacteria</taxon>
        <taxon>Bacillati</taxon>
        <taxon>Actinomycetota</taxon>
        <taxon>Actinomycetes</taxon>
        <taxon>Pseudonocardiales</taxon>
        <taxon>Pseudonocardiaceae</taxon>
        <taxon>Amycolatopsis</taxon>
    </lineage>
</organism>